<comment type="subcellular location">
    <subcellularLocation>
        <location evidence="1">Cytoplasm</location>
    </subcellularLocation>
</comment>
<feature type="compositionally biased region" description="Polar residues" evidence="6">
    <location>
        <begin position="316"/>
        <end position="336"/>
    </location>
</feature>
<comment type="similarity">
    <text evidence="2">Belongs to the JIP scaffold family.</text>
</comment>
<evidence type="ECO:0008006" key="11">
    <source>
        <dbReference type="Google" id="ProtNLM"/>
    </source>
</evidence>
<keyword evidence="4" id="KW-0963">Cytoplasm</keyword>
<dbReference type="Gene3D" id="2.30.29.30">
    <property type="entry name" value="Pleckstrin-homology domain (PH domain)/Phosphotyrosine-binding domain (PTB)"/>
    <property type="match status" value="1"/>
</dbReference>
<dbReference type="Pfam" id="PF00640">
    <property type="entry name" value="PID"/>
    <property type="match status" value="1"/>
</dbReference>
<dbReference type="CDD" id="cd01212">
    <property type="entry name" value="PTB_JIP"/>
    <property type="match status" value="1"/>
</dbReference>
<dbReference type="PROSITE" id="PS01179">
    <property type="entry name" value="PID"/>
    <property type="match status" value="1"/>
</dbReference>
<keyword evidence="3 5" id="KW-0728">SH3 domain</keyword>
<evidence type="ECO:0000256" key="2">
    <source>
        <dbReference type="ARBA" id="ARBA00009866"/>
    </source>
</evidence>
<feature type="region of interest" description="Disordered" evidence="6">
    <location>
        <begin position="313"/>
        <end position="409"/>
    </location>
</feature>
<dbReference type="InterPro" id="IPR006020">
    <property type="entry name" value="PTB/PI_dom"/>
</dbReference>
<dbReference type="PANTHER" id="PTHR47437">
    <property type="entry name" value="JNK-INTERACTING PROTEIN 1-LIKE PROTEIN"/>
    <property type="match status" value="1"/>
</dbReference>
<feature type="compositionally biased region" description="Low complexity" evidence="6">
    <location>
        <begin position="657"/>
        <end position="670"/>
    </location>
</feature>
<feature type="compositionally biased region" description="Basic and acidic residues" evidence="6">
    <location>
        <begin position="271"/>
        <end position="287"/>
    </location>
</feature>
<reference evidence="9 10" key="1">
    <citation type="submission" date="2023-09" db="EMBL/GenBank/DDBJ databases">
        <authorList>
            <person name="Wang M."/>
        </authorList>
    </citation>
    <scope>NUCLEOTIDE SEQUENCE [LARGE SCALE GENOMIC DNA]</scope>
    <source>
        <strain evidence="9">GT-2023</strain>
        <tissue evidence="9">Liver</tissue>
    </source>
</reference>
<dbReference type="Proteomes" id="UP001558613">
    <property type="component" value="Unassembled WGS sequence"/>
</dbReference>
<dbReference type="InterPro" id="IPR035638">
    <property type="entry name" value="JIP1_SH3"/>
</dbReference>
<dbReference type="PROSITE" id="PS50002">
    <property type="entry name" value="SH3"/>
    <property type="match status" value="1"/>
</dbReference>
<dbReference type="SMART" id="SM00326">
    <property type="entry name" value="SH3"/>
    <property type="match status" value="1"/>
</dbReference>
<feature type="region of interest" description="Disordered" evidence="6">
    <location>
        <begin position="262"/>
        <end position="299"/>
    </location>
</feature>
<dbReference type="EMBL" id="JAYMGO010000025">
    <property type="protein sequence ID" value="KAL1247385.1"/>
    <property type="molecule type" value="Genomic_DNA"/>
</dbReference>
<dbReference type="Gene3D" id="2.30.30.40">
    <property type="entry name" value="SH3 Domains"/>
    <property type="match status" value="1"/>
</dbReference>
<evidence type="ECO:0000259" key="8">
    <source>
        <dbReference type="PROSITE" id="PS50002"/>
    </source>
</evidence>
<dbReference type="InterPro" id="IPR011993">
    <property type="entry name" value="PH-like_dom_sf"/>
</dbReference>
<accession>A0ABR3L399</accession>
<evidence type="ECO:0000313" key="9">
    <source>
        <dbReference type="EMBL" id="KAL1247385.1"/>
    </source>
</evidence>
<feature type="domain" description="SH3" evidence="8">
    <location>
        <begin position="704"/>
        <end position="765"/>
    </location>
</feature>
<feature type="compositionally biased region" description="Acidic residues" evidence="6">
    <location>
        <begin position="630"/>
        <end position="646"/>
    </location>
</feature>
<protein>
    <recommendedName>
        <fullName evidence="11">Mitogen-activated protein kinase 8 interacting protein 1</fullName>
    </recommendedName>
</protein>
<feature type="region of interest" description="Disordered" evidence="6">
    <location>
        <begin position="630"/>
        <end position="671"/>
    </location>
</feature>
<dbReference type="SMART" id="SM00462">
    <property type="entry name" value="PTB"/>
    <property type="match status" value="1"/>
</dbReference>
<evidence type="ECO:0000256" key="3">
    <source>
        <dbReference type="ARBA" id="ARBA00022443"/>
    </source>
</evidence>
<evidence type="ECO:0000259" key="7">
    <source>
        <dbReference type="PROSITE" id="PS01179"/>
    </source>
</evidence>
<evidence type="ECO:0000256" key="5">
    <source>
        <dbReference type="PROSITE-ProRule" id="PRU00192"/>
    </source>
</evidence>
<dbReference type="PANTHER" id="PTHR47437:SF3">
    <property type="entry name" value="C-JUN-AMINO-TERMINAL KINASE-INTERACTING PROTEIN 1"/>
    <property type="match status" value="1"/>
</dbReference>
<dbReference type="CDD" id="cd11943">
    <property type="entry name" value="SH3_JIP1"/>
    <property type="match status" value="1"/>
</dbReference>
<dbReference type="Pfam" id="PF14604">
    <property type="entry name" value="SH3_9"/>
    <property type="match status" value="1"/>
</dbReference>
<evidence type="ECO:0000256" key="6">
    <source>
        <dbReference type="SAM" id="MobiDB-lite"/>
    </source>
</evidence>
<evidence type="ECO:0000256" key="4">
    <source>
        <dbReference type="ARBA" id="ARBA00022490"/>
    </source>
</evidence>
<comment type="caution">
    <text evidence="9">The sequence shown here is derived from an EMBL/GenBank/DDBJ whole genome shotgun (WGS) entry which is preliminary data.</text>
</comment>
<gene>
    <name evidence="9" type="ORF">QQF64_022761</name>
</gene>
<dbReference type="InterPro" id="IPR047178">
    <property type="entry name" value="JIP1_scaffold"/>
</dbReference>
<sequence>MREELSAPVQSPAMKRISTKSITRYLQSPHRTIQNKMTHTAFQIFSSVINAIDSQQVSLRPNRPALVWRWQLEPHRSGPSITGVADPFSGDYASLSLSLSLSLSPSLSLSLSHPPLTLMAPLKDTRRAEQGVSGVYSRMLSRGKGSSGIPPCPADGAQPGHGLQRGWGQLDGGTVGEMKCGRLHNCRLTHDISLNEYEDDDLSEVTEITDENGITLSQLDLDLKDHMTQPTNGTPRSGRRRGVVELQTEMLHLDLIDAEGGILEEEEEEENARRPVEAVDDNHKEEQGAGPPVTQPQLKDFIPGVAMDTYRPKRPTTLNLFPQVPRTQDTINNNSFGEKERRKEKKTHSSSPHIKGDPAAKPEQVNLTDGDKVQARADTKPRGPASSTNKASAFHTKKKDKLSESLNNPNAVVPVTQTVMREKSTEVTLIEGVLDIPTICKEKARYHTVNGYREQVQYPAENEGTCEQLVDKNKDYRISEGNATEEIHLTPVNGEQERPFLSQSSDSNRMSISSDTELPPLHYYPSAGCPNPSISEEDEVYPPTPPCRTVSLSEAGDASQWAETRKPKVAKEDTGNLKAVAVSTDASGLTYDSVKYTLVVDEHAKLELVSIKDCYKGYESDSDNTVYESAIDEDEEDQEVDEEEEESGARGMRRDTSGFSADSTTDTTSDMPRSRKFMNVFVNGRSRFSGAEFGFFSCVINGEEREQSHRAVFRFIPRHDDELELEADDPLLVEVQAEDLWCEAYNMRTGSKGIFPAFYAVKVTKDELVKEIKSDWMDKFWVKFLGSVQVPYHKGNDVLCAAMHKIASNRRTTMQFSPPSPCILEINTRGVKIIVQDDCRTSGRGEKCFHFFQLKNISFCGCHPKNKKYFGVITKHPAYQRFACHVFFSEDTTSKLAESIGKAFQQFYKEHMEYSCPTEDIFLE</sequence>
<organism evidence="9 10">
    <name type="scientific">Cirrhinus molitorella</name>
    <name type="common">mud carp</name>
    <dbReference type="NCBI Taxonomy" id="172907"/>
    <lineage>
        <taxon>Eukaryota</taxon>
        <taxon>Metazoa</taxon>
        <taxon>Chordata</taxon>
        <taxon>Craniata</taxon>
        <taxon>Vertebrata</taxon>
        <taxon>Euteleostomi</taxon>
        <taxon>Actinopterygii</taxon>
        <taxon>Neopterygii</taxon>
        <taxon>Teleostei</taxon>
        <taxon>Ostariophysi</taxon>
        <taxon>Cypriniformes</taxon>
        <taxon>Cyprinidae</taxon>
        <taxon>Labeoninae</taxon>
        <taxon>Labeonini</taxon>
        <taxon>Cirrhinus</taxon>
    </lineage>
</organism>
<dbReference type="SUPFAM" id="SSF50729">
    <property type="entry name" value="PH domain-like"/>
    <property type="match status" value="1"/>
</dbReference>
<name>A0ABR3L399_9TELE</name>
<keyword evidence="10" id="KW-1185">Reference proteome</keyword>
<evidence type="ECO:0000256" key="1">
    <source>
        <dbReference type="ARBA" id="ARBA00004496"/>
    </source>
</evidence>
<proteinExistence type="inferred from homology"/>
<feature type="domain" description="PID" evidence="7">
    <location>
        <begin position="878"/>
        <end position="913"/>
    </location>
</feature>
<feature type="compositionally biased region" description="Basic and acidic residues" evidence="6">
    <location>
        <begin position="369"/>
        <end position="381"/>
    </location>
</feature>
<evidence type="ECO:0000313" key="10">
    <source>
        <dbReference type="Proteomes" id="UP001558613"/>
    </source>
</evidence>
<dbReference type="InterPro" id="IPR001452">
    <property type="entry name" value="SH3_domain"/>
</dbReference>